<reference evidence="2 3" key="1">
    <citation type="submission" date="2019-02" db="EMBL/GenBank/DDBJ databases">
        <title>Deep-cultivation of Planctomycetes and their phenomic and genomic characterization uncovers novel biology.</title>
        <authorList>
            <person name="Wiegand S."/>
            <person name="Jogler M."/>
            <person name="Boedeker C."/>
            <person name="Pinto D."/>
            <person name="Vollmers J."/>
            <person name="Rivas-Marin E."/>
            <person name="Kohn T."/>
            <person name="Peeters S.H."/>
            <person name="Heuer A."/>
            <person name="Rast P."/>
            <person name="Oberbeckmann S."/>
            <person name="Bunk B."/>
            <person name="Jeske O."/>
            <person name="Meyerdierks A."/>
            <person name="Storesund J.E."/>
            <person name="Kallscheuer N."/>
            <person name="Luecker S."/>
            <person name="Lage O.M."/>
            <person name="Pohl T."/>
            <person name="Merkel B.J."/>
            <person name="Hornburger P."/>
            <person name="Mueller R.-W."/>
            <person name="Bruemmer F."/>
            <person name="Labrenz M."/>
            <person name="Spormann A.M."/>
            <person name="Op den Camp H."/>
            <person name="Overmann J."/>
            <person name="Amann R."/>
            <person name="Jetten M.S.M."/>
            <person name="Mascher T."/>
            <person name="Medema M.H."/>
            <person name="Devos D.P."/>
            <person name="Kaster A.-K."/>
            <person name="Ovreas L."/>
            <person name="Rohde M."/>
            <person name="Galperin M.Y."/>
            <person name="Jogler C."/>
        </authorList>
    </citation>
    <scope>NUCLEOTIDE SEQUENCE [LARGE SCALE GENOMIC DNA]</scope>
    <source>
        <strain evidence="2 3">Pla133</strain>
    </source>
</reference>
<feature type="region of interest" description="Disordered" evidence="1">
    <location>
        <begin position="453"/>
        <end position="510"/>
    </location>
</feature>
<accession>A0A518BP43</accession>
<gene>
    <name evidence="2" type="ORF">Pla133_38530</name>
</gene>
<feature type="region of interest" description="Disordered" evidence="1">
    <location>
        <begin position="31"/>
        <end position="62"/>
    </location>
</feature>
<feature type="compositionally biased region" description="Basic and acidic residues" evidence="1">
    <location>
        <begin position="495"/>
        <end position="504"/>
    </location>
</feature>
<dbReference type="EMBL" id="CP036287">
    <property type="protein sequence ID" value="QDU68750.1"/>
    <property type="molecule type" value="Genomic_DNA"/>
</dbReference>
<evidence type="ECO:0008006" key="4">
    <source>
        <dbReference type="Google" id="ProtNLM"/>
    </source>
</evidence>
<evidence type="ECO:0000313" key="3">
    <source>
        <dbReference type="Proteomes" id="UP000316921"/>
    </source>
</evidence>
<dbReference type="Pfam" id="PF16868">
    <property type="entry name" value="NMT1_3"/>
    <property type="match status" value="1"/>
</dbReference>
<name>A0A518BP43_9BACT</name>
<evidence type="ECO:0000313" key="2">
    <source>
        <dbReference type="EMBL" id="QDU68750.1"/>
    </source>
</evidence>
<feature type="compositionally biased region" description="Low complexity" evidence="1">
    <location>
        <begin position="52"/>
        <end position="62"/>
    </location>
</feature>
<sequence length="510" mass="54085">MRQIIILLASLVACFLFLRYLQREADKHRLATDGHAENDDPSGSQAAQWTGPEEPAAALEADPSVVPPVARPVVASRAKSWARSEPRKWTAGPRSRRALDGLAALLIVVSTALVATTIDRVEVQPLRLAVPLGGEYRVFMDALKGFLNREGSPSDFRVATEVRESQGSVDTFKQIGTGVADLGVVQSNTGLASRQVRAISHVFPEYLICLSRSDHPIDLVGWGCGGPACPNDPATTLGRGRPVRVGCFGPGSQTYEDVQIILDLYGLVRARDYVIVALDYASAIDALLIDRIDLAMFIVSKENSVLRRVLGDPAIGISANVIGHLDALLGRLSGYSPAEIAPGHFGPHSKSISTISTNATLVCAASLEDRIVAALTTDLVENSNELADWYSGSKISEPSADTKIPTHPGAQRVYGRNDPGFIERHLGPLQLLAAAVSALLAVVSLVVGHRSPAADPAAGTAQNGHRTLIPAPRREERRGPASRAGTSDGNEGEGDAGREVHDVGARPPGP</sequence>
<dbReference type="Proteomes" id="UP000316921">
    <property type="component" value="Chromosome"/>
</dbReference>
<keyword evidence="3" id="KW-1185">Reference proteome</keyword>
<dbReference type="InterPro" id="IPR011852">
    <property type="entry name" value="TRAP_TAXI"/>
</dbReference>
<dbReference type="PANTHER" id="PTHR42941:SF1">
    <property type="entry name" value="SLL1037 PROTEIN"/>
    <property type="match status" value="1"/>
</dbReference>
<organism evidence="2 3">
    <name type="scientific">Engelhardtia mirabilis</name>
    <dbReference type="NCBI Taxonomy" id="2528011"/>
    <lineage>
        <taxon>Bacteria</taxon>
        <taxon>Pseudomonadati</taxon>
        <taxon>Planctomycetota</taxon>
        <taxon>Planctomycetia</taxon>
        <taxon>Planctomycetia incertae sedis</taxon>
        <taxon>Engelhardtia</taxon>
    </lineage>
</organism>
<dbReference type="PANTHER" id="PTHR42941">
    <property type="entry name" value="SLL1037 PROTEIN"/>
    <property type="match status" value="1"/>
</dbReference>
<dbReference type="Gene3D" id="3.40.190.10">
    <property type="entry name" value="Periplasmic binding protein-like II"/>
    <property type="match status" value="2"/>
</dbReference>
<dbReference type="SUPFAM" id="SSF53850">
    <property type="entry name" value="Periplasmic binding protein-like II"/>
    <property type="match status" value="1"/>
</dbReference>
<evidence type="ECO:0000256" key="1">
    <source>
        <dbReference type="SAM" id="MobiDB-lite"/>
    </source>
</evidence>
<dbReference type="AlphaFoldDB" id="A0A518BP43"/>
<protein>
    <recommendedName>
        <fullName evidence="4">NMT1/THI5 like protein</fullName>
    </recommendedName>
</protein>
<dbReference type="KEGG" id="pbap:Pla133_38530"/>
<proteinExistence type="predicted"/>